<evidence type="ECO:0000313" key="2">
    <source>
        <dbReference type="EMBL" id="PSL23486.1"/>
    </source>
</evidence>
<dbReference type="RefSeq" id="WP_170118878.1">
    <property type="nucleotide sequence ID" value="NZ_PYAS01000016.1"/>
</dbReference>
<protein>
    <submittedName>
        <fullName evidence="2">Uncharacterized protein</fullName>
    </submittedName>
</protein>
<comment type="caution">
    <text evidence="2">The sequence shown here is derived from an EMBL/GenBank/DDBJ whole genome shotgun (WGS) entry which is preliminary data.</text>
</comment>
<dbReference type="AlphaFoldDB" id="A0A2P8FP34"/>
<evidence type="ECO:0000313" key="3">
    <source>
        <dbReference type="Proteomes" id="UP000241964"/>
    </source>
</evidence>
<keyword evidence="1" id="KW-1133">Transmembrane helix</keyword>
<keyword evidence="1" id="KW-0472">Membrane</keyword>
<keyword evidence="3" id="KW-1185">Reference proteome</keyword>
<organism evidence="2 3">
    <name type="scientific">Dyadobacter jiangsuensis</name>
    <dbReference type="NCBI Taxonomy" id="1591085"/>
    <lineage>
        <taxon>Bacteria</taxon>
        <taxon>Pseudomonadati</taxon>
        <taxon>Bacteroidota</taxon>
        <taxon>Cytophagia</taxon>
        <taxon>Cytophagales</taxon>
        <taxon>Spirosomataceae</taxon>
        <taxon>Dyadobacter</taxon>
    </lineage>
</organism>
<reference evidence="2 3" key="1">
    <citation type="submission" date="2018-03" db="EMBL/GenBank/DDBJ databases">
        <title>Genomic Encyclopedia of Archaeal and Bacterial Type Strains, Phase II (KMG-II): from individual species to whole genera.</title>
        <authorList>
            <person name="Goeker M."/>
        </authorList>
    </citation>
    <scope>NUCLEOTIDE SEQUENCE [LARGE SCALE GENOMIC DNA]</scope>
    <source>
        <strain evidence="2 3">DSM 29057</strain>
    </source>
</reference>
<sequence>MNTTDSIAFAALVTAIIALLISVPLAWIQISQYRRDRRGIIVEGRPKHEQKEWNSVILTNLSSTPILIKDWEMTWKRRKFFVWPVERRADDRGGPYDWPITIPPHDRYELELAEVYHFNWNPKSYKGKLYIDLYIAGKSRRVRRLVHKPSRPKK</sequence>
<proteinExistence type="predicted"/>
<dbReference type="Proteomes" id="UP000241964">
    <property type="component" value="Unassembled WGS sequence"/>
</dbReference>
<accession>A0A2P8FP34</accession>
<feature type="transmembrane region" description="Helical" evidence="1">
    <location>
        <begin position="6"/>
        <end position="28"/>
    </location>
</feature>
<dbReference type="EMBL" id="PYAS01000016">
    <property type="protein sequence ID" value="PSL23486.1"/>
    <property type="molecule type" value="Genomic_DNA"/>
</dbReference>
<name>A0A2P8FP34_9BACT</name>
<evidence type="ECO:0000256" key="1">
    <source>
        <dbReference type="SAM" id="Phobius"/>
    </source>
</evidence>
<gene>
    <name evidence="2" type="ORF">CLV60_11641</name>
</gene>
<keyword evidence="1" id="KW-0812">Transmembrane</keyword>